<dbReference type="FunFam" id="3.30.450.20:FF:000060">
    <property type="entry name" value="Sensor protein FixL"/>
    <property type="match status" value="1"/>
</dbReference>
<accession>A0A1C3RIW3</accession>
<keyword evidence="14" id="KW-0902">Two-component regulatory system</keyword>
<reference evidence="23 24" key="1">
    <citation type="submission" date="2016-07" db="EMBL/GenBank/DDBJ databases">
        <authorList>
            <person name="Lefevre C.T."/>
        </authorList>
    </citation>
    <scope>NUCLEOTIDE SEQUENCE [LARGE SCALE GENOMIC DNA]</scope>
    <source>
        <strain evidence="23">PR1</strain>
    </source>
</reference>
<feature type="domain" description="Histidine kinase" evidence="19">
    <location>
        <begin position="416"/>
        <end position="634"/>
    </location>
</feature>
<evidence type="ECO:0000256" key="4">
    <source>
        <dbReference type="ARBA" id="ARBA00022475"/>
    </source>
</evidence>
<dbReference type="SUPFAM" id="SSF52172">
    <property type="entry name" value="CheY-like"/>
    <property type="match status" value="1"/>
</dbReference>
<dbReference type="CDD" id="cd17546">
    <property type="entry name" value="REC_hyHK_CKI1_RcsC-like"/>
    <property type="match status" value="1"/>
</dbReference>
<feature type="domain" description="PAS" evidence="21">
    <location>
        <begin position="143"/>
        <end position="196"/>
    </location>
</feature>
<feature type="domain" description="PAS" evidence="21">
    <location>
        <begin position="14"/>
        <end position="88"/>
    </location>
</feature>
<keyword evidence="13" id="KW-1133">Transmembrane helix</keyword>
<dbReference type="GO" id="GO:0006355">
    <property type="term" value="P:regulation of DNA-templated transcription"/>
    <property type="evidence" value="ECO:0007669"/>
    <property type="project" value="InterPro"/>
</dbReference>
<evidence type="ECO:0000256" key="10">
    <source>
        <dbReference type="ARBA" id="ARBA00022741"/>
    </source>
</evidence>
<dbReference type="GO" id="GO:0005524">
    <property type="term" value="F:ATP binding"/>
    <property type="evidence" value="ECO:0007669"/>
    <property type="project" value="UniProtKB-KW"/>
</dbReference>
<dbReference type="SUPFAM" id="SSF55785">
    <property type="entry name" value="PYP-like sensor domain (PAS domain)"/>
    <property type="match status" value="3"/>
</dbReference>
<dbReference type="OrthoDB" id="9789238at2"/>
<protein>
    <recommendedName>
        <fullName evidence="17">Sensor protein FixL</fullName>
        <ecNumber evidence="3">2.7.13.3</ecNumber>
    </recommendedName>
</protein>
<dbReference type="Gene3D" id="1.10.287.130">
    <property type="match status" value="1"/>
</dbReference>
<dbReference type="Gene3D" id="3.30.565.10">
    <property type="entry name" value="Histidine kinase-like ATPase, C-terminal domain"/>
    <property type="match status" value="1"/>
</dbReference>
<keyword evidence="15" id="KW-0472">Membrane</keyword>
<dbReference type="AlphaFoldDB" id="A0A1C3RIW3"/>
<evidence type="ECO:0000256" key="13">
    <source>
        <dbReference type="ARBA" id="ARBA00022989"/>
    </source>
</evidence>
<gene>
    <name evidence="23" type="ORF">MTBPR1_40220</name>
</gene>
<evidence type="ECO:0000256" key="6">
    <source>
        <dbReference type="ARBA" id="ARBA00022553"/>
    </source>
</evidence>
<dbReference type="InterPro" id="IPR000700">
    <property type="entry name" value="PAS-assoc_C"/>
</dbReference>
<dbReference type="Pfam" id="PF00989">
    <property type="entry name" value="PAS"/>
    <property type="match status" value="1"/>
</dbReference>
<dbReference type="GO" id="GO:0005886">
    <property type="term" value="C:plasma membrane"/>
    <property type="evidence" value="ECO:0007669"/>
    <property type="project" value="UniProtKB-SubCell"/>
</dbReference>
<proteinExistence type="predicted"/>
<sequence>MAEQVPDKNAQGQSDRKIRSILERGPAVMYHCQEYWDYGIDYISPNITDLTGWAPEDFIDNSVFRMEIIHPDDQQYVLSDIQSLFDHGHQIHEYRLRKKDGEYIWVMDDVRTLQSSDGSFDGLVGYLSDITEYKATERSLRESELRHRAIFETVLEGIITIDSKGIVKDMNNAAENMFGYQALHVIGRNIKMLMPEPFASKHDDYLAKYHQTAEANIIGTGRVVRGRRSDGETFEMSLSVSELNLPDGKYFVGAVRDISKRVRAENALKRSQERLRMSQQFAKIGTWDWHIEEDKLFWSDQVFPLLGIINDGVEERTQRFRDWVHPEDCDYVYQAFIKCFKKGEHFDCEHRVLWPDGTVRWVHEQGDVVRNTEGRAVRMVGVIHDVSEKKRREKELERARHAADDANQAKSEFLSRMSHELRTPLNAILGFAQLLGMSGKNPLVERQKSQVGQIVAAGNHLMDLINEVLDLARIEAGRLNLSLEPVDMASLMEECFDISESLAKDKDIDLHLNGALDISLWVDRTRLKQILLNILSNAIKYNELGGFVKFEAHQVDEHWVEFRVSDDGPGIRAEQKDQIFMPFNRLGAENSQIEGTGIGLTLTKQLVEAMGGTIGFDSIVDEGSTFWVRMPIATETEKVAVEADVKQSELNEVRKVLFVDDNNENRDVMTQFASMVNNLDMVVTNTGKSGLEIARDTAPDLIVLDINIDDMDGIELCKAIRQLPNMNSTPIFALSADKSQATIGRAMAAGFDEYLFKPIDLREFRKKLTQLWATTHD</sequence>
<dbReference type="InterPro" id="IPR003661">
    <property type="entry name" value="HisK_dim/P_dom"/>
</dbReference>
<dbReference type="RefSeq" id="WP_069189233.1">
    <property type="nucleotide sequence ID" value="NZ_FLYE01000034.1"/>
</dbReference>
<dbReference type="PANTHER" id="PTHR43047">
    <property type="entry name" value="TWO-COMPONENT HISTIDINE PROTEIN KINASE"/>
    <property type="match status" value="1"/>
</dbReference>
<evidence type="ECO:0000259" key="22">
    <source>
        <dbReference type="PROSITE" id="PS50113"/>
    </source>
</evidence>
<evidence type="ECO:0000256" key="15">
    <source>
        <dbReference type="ARBA" id="ARBA00023136"/>
    </source>
</evidence>
<dbReference type="InterPro" id="IPR000014">
    <property type="entry name" value="PAS"/>
</dbReference>
<dbReference type="Gene3D" id="2.10.70.100">
    <property type="match status" value="1"/>
</dbReference>
<dbReference type="Pfam" id="PF00072">
    <property type="entry name" value="Response_reg"/>
    <property type="match status" value="1"/>
</dbReference>
<dbReference type="InterPro" id="IPR011006">
    <property type="entry name" value="CheY-like_superfamily"/>
</dbReference>
<dbReference type="Pfam" id="PF00512">
    <property type="entry name" value="HisKA"/>
    <property type="match status" value="1"/>
</dbReference>
<keyword evidence="7 23" id="KW-0808">Transferase</keyword>
<feature type="domain" description="PAC" evidence="22">
    <location>
        <begin position="346"/>
        <end position="398"/>
    </location>
</feature>
<keyword evidence="12" id="KW-0067">ATP-binding</keyword>
<keyword evidence="8" id="KW-0812">Transmembrane</keyword>
<evidence type="ECO:0000256" key="16">
    <source>
        <dbReference type="ARBA" id="ARBA00059827"/>
    </source>
</evidence>
<dbReference type="FunFam" id="2.10.70.100:FF:000001">
    <property type="entry name" value="Sensory transduction histidine kinase"/>
    <property type="match status" value="1"/>
</dbReference>
<dbReference type="InterPro" id="IPR036890">
    <property type="entry name" value="HATPase_C_sf"/>
</dbReference>
<evidence type="ECO:0000259" key="21">
    <source>
        <dbReference type="PROSITE" id="PS50112"/>
    </source>
</evidence>
<dbReference type="GO" id="GO:0009927">
    <property type="term" value="F:histidine phosphotransfer kinase activity"/>
    <property type="evidence" value="ECO:0007669"/>
    <property type="project" value="TreeGrafter"/>
</dbReference>
<comment type="subcellular location">
    <subcellularLocation>
        <location evidence="2">Cell inner membrane</location>
        <topology evidence="2">Multi-pass membrane protein</topology>
    </subcellularLocation>
</comment>
<evidence type="ECO:0000259" key="20">
    <source>
        <dbReference type="PROSITE" id="PS50110"/>
    </source>
</evidence>
<feature type="domain" description="Response regulatory" evidence="20">
    <location>
        <begin position="655"/>
        <end position="772"/>
    </location>
</feature>
<dbReference type="Gene3D" id="3.30.450.20">
    <property type="entry name" value="PAS domain"/>
    <property type="match status" value="3"/>
</dbReference>
<dbReference type="FunFam" id="1.10.287.130:FF:000038">
    <property type="entry name" value="Sensory transduction histidine kinase"/>
    <property type="match status" value="1"/>
</dbReference>
<evidence type="ECO:0000256" key="18">
    <source>
        <dbReference type="PROSITE-ProRule" id="PRU00169"/>
    </source>
</evidence>
<dbReference type="InterPro" id="IPR005467">
    <property type="entry name" value="His_kinase_dom"/>
</dbReference>
<comment type="function">
    <text evidence="16">Putative oxygen sensor; modulates the activity of FixJ, a transcriptional activator of nitrogen fixation fixK gene. FixL probably acts as a kinase that phosphorylates FixJ.</text>
</comment>
<dbReference type="SUPFAM" id="SSF55874">
    <property type="entry name" value="ATPase domain of HSP90 chaperone/DNA topoisomerase II/histidine kinase"/>
    <property type="match status" value="1"/>
</dbReference>
<dbReference type="CDD" id="cd00082">
    <property type="entry name" value="HisKA"/>
    <property type="match status" value="1"/>
</dbReference>
<comment type="catalytic activity">
    <reaction evidence="1">
        <text>ATP + protein L-histidine = ADP + protein N-phospho-L-histidine.</text>
        <dbReference type="EC" id="2.7.13.3"/>
    </reaction>
</comment>
<feature type="domain" description="PAC" evidence="22">
    <location>
        <begin position="211"/>
        <end position="270"/>
    </location>
</feature>
<organism evidence="23 24">
    <name type="scientific">Candidatus Terasakiella magnetica</name>
    <dbReference type="NCBI Taxonomy" id="1867952"/>
    <lineage>
        <taxon>Bacteria</taxon>
        <taxon>Pseudomonadati</taxon>
        <taxon>Pseudomonadota</taxon>
        <taxon>Alphaproteobacteria</taxon>
        <taxon>Rhodospirillales</taxon>
        <taxon>Terasakiellaceae</taxon>
        <taxon>Terasakiella</taxon>
    </lineage>
</organism>
<evidence type="ECO:0000256" key="11">
    <source>
        <dbReference type="ARBA" id="ARBA00022777"/>
    </source>
</evidence>
<dbReference type="PROSITE" id="PS50110">
    <property type="entry name" value="RESPONSE_REGULATORY"/>
    <property type="match status" value="1"/>
</dbReference>
<dbReference type="NCBIfam" id="TIGR00229">
    <property type="entry name" value="sensory_box"/>
    <property type="match status" value="3"/>
</dbReference>
<evidence type="ECO:0000256" key="7">
    <source>
        <dbReference type="ARBA" id="ARBA00022679"/>
    </source>
</evidence>
<evidence type="ECO:0000256" key="5">
    <source>
        <dbReference type="ARBA" id="ARBA00022519"/>
    </source>
</evidence>
<dbReference type="InterPro" id="IPR003594">
    <property type="entry name" value="HATPase_dom"/>
</dbReference>
<dbReference type="PRINTS" id="PR00344">
    <property type="entry name" value="BCTRLSENSOR"/>
</dbReference>
<dbReference type="SMART" id="SM00091">
    <property type="entry name" value="PAS"/>
    <property type="match status" value="3"/>
</dbReference>
<keyword evidence="4" id="KW-1003">Cell membrane</keyword>
<dbReference type="SMART" id="SM00387">
    <property type="entry name" value="HATPase_c"/>
    <property type="match status" value="1"/>
</dbReference>
<keyword evidence="6 18" id="KW-0597">Phosphoprotein</keyword>
<dbReference type="EMBL" id="FLYE01000034">
    <property type="protein sequence ID" value="SCA57197.1"/>
    <property type="molecule type" value="Genomic_DNA"/>
</dbReference>
<dbReference type="GO" id="GO:0000155">
    <property type="term" value="F:phosphorelay sensor kinase activity"/>
    <property type="evidence" value="ECO:0007669"/>
    <property type="project" value="InterPro"/>
</dbReference>
<dbReference type="PROSITE" id="PS50113">
    <property type="entry name" value="PAC"/>
    <property type="match status" value="3"/>
</dbReference>
<evidence type="ECO:0000256" key="12">
    <source>
        <dbReference type="ARBA" id="ARBA00022840"/>
    </source>
</evidence>
<dbReference type="InterPro" id="IPR035965">
    <property type="entry name" value="PAS-like_dom_sf"/>
</dbReference>
<dbReference type="SMART" id="SM00388">
    <property type="entry name" value="HisKA"/>
    <property type="match status" value="1"/>
</dbReference>
<dbReference type="SUPFAM" id="SSF47384">
    <property type="entry name" value="Homodimeric domain of signal transducing histidine kinase"/>
    <property type="match status" value="1"/>
</dbReference>
<dbReference type="InterPro" id="IPR004358">
    <property type="entry name" value="Sig_transdc_His_kin-like_C"/>
</dbReference>
<evidence type="ECO:0000313" key="24">
    <source>
        <dbReference type="Proteomes" id="UP000231658"/>
    </source>
</evidence>
<dbReference type="Pfam" id="PF02518">
    <property type="entry name" value="HATPase_c"/>
    <property type="match status" value="1"/>
</dbReference>
<dbReference type="InterPro" id="IPR001789">
    <property type="entry name" value="Sig_transdc_resp-reg_receiver"/>
</dbReference>
<evidence type="ECO:0000256" key="9">
    <source>
        <dbReference type="ARBA" id="ARBA00022737"/>
    </source>
</evidence>
<dbReference type="InterPro" id="IPR013767">
    <property type="entry name" value="PAS_fold"/>
</dbReference>
<evidence type="ECO:0000256" key="1">
    <source>
        <dbReference type="ARBA" id="ARBA00000085"/>
    </source>
</evidence>
<dbReference type="PANTHER" id="PTHR43047:SF72">
    <property type="entry name" value="OSMOSENSING HISTIDINE PROTEIN KINASE SLN1"/>
    <property type="match status" value="1"/>
</dbReference>
<dbReference type="CDD" id="cd00130">
    <property type="entry name" value="PAS"/>
    <property type="match status" value="3"/>
</dbReference>
<evidence type="ECO:0000256" key="2">
    <source>
        <dbReference type="ARBA" id="ARBA00004429"/>
    </source>
</evidence>
<dbReference type="Pfam" id="PF08447">
    <property type="entry name" value="PAS_3"/>
    <property type="match status" value="2"/>
</dbReference>
<evidence type="ECO:0000313" key="23">
    <source>
        <dbReference type="EMBL" id="SCA57197.1"/>
    </source>
</evidence>
<dbReference type="InterPro" id="IPR036097">
    <property type="entry name" value="HisK_dim/P_sf"/>
</dbReference>
<dbReference type="Proteomes" id="UP000231658">
    <property type="component" value="Unassembled WGS sequence"/>
</dbReference>
<evidence type="ECO:0000256" key="14">
    <source>
        <dbReference type="ARBA" id="ARBA00023012"/>
    </source>
</evidence>
<keyword evidence="11 23" id="KW-0418">Kinase</keyword>
<name>A0A1C3RIW3_9PROT</name>
<dbReference type="STRING" id="1867952.MTBPR1_40220"/>
<dbReference type="Gene3D" id="3.40.50.2300">
    <property type="match status" value="1"/>
</dbReference>
<keyword evidence="9" id="KW-0677">Repeat</keyword>
<dbReference type="SMART" id="SM00448">
    <property type="entry name" value="REC"/>
    <property type="match status" value="1"/>
</dbReference>
<evidence type="ECO:0000259" key="19">
    <source>
        <dbReference type="PROSITE" id="PS50109"/>
    </source>
</evidence>
<dbReference type="InterPro" id="IPR001610">
    <property type="entry name" value="PAC"/>
</dbReference>
<evidence type="ECO:0000256" key="17">
    <source>
        <dbReference type="ARBA" id="ARBA00070616"/>
    </source>
</evidence>
<dbReference type="PROSITE" id="PS50112">
    <property type="entry name" value="PAS"/>
    <property type="match status" value="2"/>
</dbReference>
<feature type="domain" description="PAC" evidence="22">
    <location>
        <begin position="90"/>
        <end position="142"/>
    </location>
</feature>
<dbReference type="SMART" id="SM00086">
    <property type="entry name" value="PAC"/>
    <property type="match status" value="3"/>
</dbReference>
<dbReference type="FunFam" id="3.30.565.10:FF:000006">
    <property type="entry name" value="Sensor histidine kinase WalK"/>
    <property type="match status" value="1"/>
</dbReference>
<keyword evidence="10" id="KW-0547">Nucleotide-binding</keyword>
<dbReference type="InterPro" id="IPR013655">
    <property type="entry name" value="PAS_fold_3"/>
</dbReference>
<keyword evidence="24" id="KW-1185">Reference proteome</keyword>
<dbReference type="EC" id="2.7.13.3" evidence="3"/>
<dbReference type="PROSITE" id="PS50109">
    <property type="entry name" value="HIS_KIN"/>
    <property type="match status" value="1"/>
</dbReference>
<feature type="modified residue" description="4-aspartylphosphate" evidence="18">
    <location>
        <position position="705"/>
    </location>
</feature>
<evidence type="ECO:0000256" key="3">
    <source>
        <dbReference type="ARBA" id="ARBA00012438"/>
    </source>
</evidence>
<evidence type="ECO:0000256" key="8">
    <source>
        <dbReference type="ARBA" id="ARBA00022692"/>
    </source>
</evidence>
<keyword evidence="5" id="KW-0997">Cell inner membrane</keyword>